<dbReference type="PANTHER" id="PTHR42844:SF1">
    <property type="entry name" value="DIHYDRONEOPTERIN ALDOLASE 1-RELATED"/>
    <property type="match status" value="1"/>
</dbReference>
<feature type="domain" description="Dihydroneopterin aldolase/epimerase" evidence="7">
    <location>
        <begin position="8"/>
        <end position="120"/>
    </location>
</feature>
<dbReference type="PANTHER" id="PTHR42844">
    <property type="entry name" value="DIHYDRONEOPTERIN ALDOLASE 1-RELATED"/>
    <property type="match status" value="1"/>
</dbReference>
<evidence type="ECO:0000256" key="3">
    <source>
        <dbReference type="ARBA" id="ARBA00005708"/>
    </source>
</evidence>
<comment type="catalytic activity">
    <reaction evidence="1 6">
        <text>7,8-dihydroneopterin = 6-hydroxymethyl-7,8-dihydropterin + glycolaldehyde</text>
        <dbReference type="Rhea" id="RHEA:10540"/>
        <dbReference type="ChEBI" id="CHEBI:17001"/>
        <dbReference type="ChEBI" id="CHEBI:17071"/>
        <dbReference type="ChEBI" id="CHEBI:44841"/>
        <dbReference type="EC" id="4.1.2.25"/>
    </reaction>
</comment>
<dbReference type="InterPro" id="IPR006156">
    <property type="entry name" value="Dihydroneopterin_aldolase"/>
</dbReference>
<organism evidence="8 9">
    <name type="scientific">Prevotella intermedia</name>
    <dbReference type="NCBI Taxonomy" id="28131"/>
    <lineage>
        <taxon>Bacteria</taxon>
        <taxon>Pseudomonadati</taxon>
        <taxon>Bacteroidota</taxon>
        <taxon>Bacteroidia</taxon>
        <taxon>Bacteroidales</taxon>
        <taxon>Prevotellaceae</taxon>
        <taxon>Prevotella</taxon>
    </lineage>
</organism>
<dbReference type="GO" id="GO:0046656">
    <property type="term" value="P:folic acid biosynthetic process"/>
    <property type="evidence" value="ECO:0007669"/>
    <property type="project" value="UniProtKB-UniRule"/>
</dbReference>
<dbReference type="Gene3D" id="3.30.1130.10">
    <property type="match status" value="1"/>
</dbReference>
<comment type="similarity">
    <text evidence="3 6">Belongs to the DHNA family.</text>
</comment>
<proteinExistence type="inferred from homology"/>
<dbReference type="InterPro" id="IPR043133">
    <property type="entry name" value="GTP-CH-I_C/QueF"/>
</dbReference>
<evidence type="ECO:0000256" key="6">
    <source>
        <dbReference type="RuleBase" id="RU362079"/>
    </source>
</evidence>
<dbReference type="STRING" id="28131.BWX40_07755"/>
<keyword evidence="5 6" id="KW-0456">Lyase</keyword>
<comment type="function">
    <text evidence="6">Catalyzes the conversion of 7,8-dihydroneopterin to 6-hydroxymethyl-7,8-dihydropterin.</text>
</comment>
<dbReference type="GO" id="GO:0046654">
    <property type="term" value="P:tetrahydrofolate biosynthetic process"/>
    <property type="evidence" value="ECO:0007669"/>
    <property type="project" value="UniProtKB-UniRule"/>
</dbReference>
<evidence type="ECO:0000256" key="1">
    <source>
        <dbReference type="ARBA" id="ARBA00001353"/>
    </source>
</evidence>
<dbReference type="SUPFAM" id="SSF55620">
    <property type="entry name" value="Tetrahydrobiopterin biosynthesis enzymes-like"/>
    <property type="match status" value="1"/>
</dbReference>
<evidence type="ECO:0000256" key="4">
    <source>
        <dbReference type="ARBA" id="ARBA00022909"/>
    </source>
</evidence>
<dbReference type="GO" id="GO:0005737">
    <property type="term" value="C:cytoplasm"/>
    <property type="evidence" value="ECO:0007669"/>
    <property type="project" value="TreeGrafter"/>
</dbReference>
<dbReference type="Pfam" id="PF02152">
    <property type="entry name" value="FolB"/>
    <property type="match status" value="1"/>
</dbReference>
<protein>
    <recommendedName>
        <fullName evidence="6">7,8-dihydroneopterin aldolase</fullName>
        <ecNumber evidence="6">4.1.2.25</ecNumber>
    </recommendedName>
</protein>
<sequence>MELKSSYIYIKGARFRACIGVSELEREVGNDYVADLRLRYHIGKAMLTDDVNDTISYADVYDIVKETMQQPAKLLEYVADRIAEKLEQAFPNIEAIDLCLTKLNPPMGADCNGAGVELHLINDKTKC</sequence>
<dbReference type="NCBIfam" id="TIGR00525">
    <property type="entry name" value="folB"/>
    <property type="match status" value="1"/>
</dbReference>
<evidence type="ECO:0000259" key="7">
    <source>
        <dbReference type="SMART" id="SM00905"/>
    </source>
</evidence>
<evidence type="ECO:0000256" key="5">
    <source>
        <dbReference type="ARBA" id="ARBA00023239"/>
    </source>
</evidence>
<dbReference type="GO" id="GO:0004150">
    <property type="term" value="F:dihydroneopterin aldolase activity"/>
    <property type="evidence" value="ECO:0007669"/>
    <property type="project" value="UniProtKB-UniRule"/>
</dbReference>
<comment type="pathway">
    <text evidence="2 6">Cofactor biosynthesis; tetrahydrofolate biosynthesis; 2-amino-4-hydroxy-6-hydroxymethyl-7,8-dihydropteridine diphosphate from 7,8-dihydroneopterin triphosphate: step 3/4.</text>
</comment>
<dbReference type="AlphaFoldDB" id="A0A0T7ANC9"/>
<dbReference type="Proteomes" id="UP000217431">
    <property type="component" value="Chromosome I"/>
</dbReference>
<evidence type="ECO:0000313" key="9">
    <source>
        <dbReference type="Proteomes" id="UP000217431"/>
    </source>
</evidence>
<evidence type="ECO:0000313" key="8">
    <source>
        <dbReference type="EMBL" id="BAU18503.1"/>
    </source>
</evidence>
<gene>
    <name evidence="8" type="ORF">PIOMA14_I_1995</name>
</gene>
<accession>A0A0T7ANC9</accession>
<dbReference type="UniPathway" id="UPA00077">
    <property type="reaction ID" value="UER00154"/>
</dbReference>
<dbReference type="NCBIfam" id="TIGR00526">
    <property type="entry name" value="folB_dom"/>
    <property type="match status" value="1"/>
</dbReference>
<reference evidence="8 9" key="1">
    <citation type="journal article" date="2016" name="DNA Res.">
        <title>The complete genome sequencing of Prevotella intermedia strain OMA14 and a subsequent fine-scale, intra-species genomic comparison reveal an unusual amplification of conjugative and mobile transposons and identify a novel Prevotella-lineage-specific repeat.</title>
        <authorList>
            <person name="Naito M."/>
            <person name="Ogura Y."/>
            <person name="Itoh T."/>
            <person name="Shoji M."/>
            <person name="Okamoto M."/>
            <person name="Hayashi T."/>
            <person name="Nakayama K."/>
        </authorList>
    </citation>
    <scope>NUCLEOTIDE SEQUENCE [LARGE SCALE GENOMIC DNA]</scope>
    <source>
        <strain evidence="8 9">OMA14</strain>
    </source>
</reference>
<dbReference type="SMART" id="SM00905">
    <property type="entry name" value="FolB"/>
    <property type="match status" value="1"/>
</dbReference>
<keyword evidence="4 6" id="KW-0289">Folate biosynthesis</keyword>
<dbReference type="EC" id="4.1.2.25" evidence="6"/>
<dbReference type="InterPro" id="IPR006157">
    <property type="entry name" value="FolB_dom"/>
</dbReference>
<dbReference type="RefSeq" id="WP_096407040.1">
    <property type="nucleotide sequence ID" value="NZ_AP014597.1"/>
</dbReference>
<name>A0A0T7ANC9_PREIN</name>
<dbReference type="EMBL" id="AP014597">
    <property type="protein sequence ID" value="BAU18503.1"/>
    <property type="molecule type" value="Genomic_DNA"/>
</dbReference>
<evidence type="ECO:0000256" key="2">
    <source>
        <dbReference type="ARBA" id="ARBA00005013"/>
    </source>
</evidence>